<proteinExistence type="predicted"/>
<dbReference type="EMBL" id="CP089982">
    <property type="protein sequence ID" value="WXA96136.1"/>
    <property type="molecule type" value="Genomic_DNA"/>
</dbReference>
<sequence>MTALSETERAAQDERTRRMLASRPTLTDTADGLTLTFLENRHIRRDVEDWLALERRCCPFASFDLIDRSTTFILRISGPAGTKDIFRAVFV</sequence>
<feature type="region of interest" description="Disordered" evidence="1">
    <location>
        <begin position="1"/>
        <end position="25"/>
    </location>
</feature>
<dbReference type="RefSeq" id="WP_394846748.1">
    <property type="nucleotide sequence ID" value="NZ_CP089982.1"/>
</dbReference>
<feature type="compositionally biased region" description="Basic and acidic residues" evidence="1">
    <location>
        <begin position="1"/>
        <end position="17"/>
    </location>
</feature>
<accession>A0ABZ2KBR1</accession>
<dbReference type="Proteomes" id="UP001379533">
    <property type="component" value="Chromosome"/>
</dbReference>
<gene>
    <name evidence="2" type="ORF">LZC95_04700</name>
</gene>
<keyword evidence="3" id="KW-1185">Reference proteome</keyword>
<evidence type="ECO:0000256" key="1">
    <source>
        <dbReference type="SAM" id="MobiDB-lite"/>
    </source>
</evidence>
<evidence type="ECO:0000313" key="2">
    <source>
        <dbReference type="EMBL" id="WXA96136.1"/>
    </source>
</evidence>
<protein>
    <submittedName>
        <fullName evidence="2">Uncharacterized protein</fullName>
    </submittedName>
</protein>
<evidence type="ECO:0000313" key="3">
    <source>
        <dbReference type="Proteomes" id="UP001379533"/>
    </source>
</evidence>
<organism evidence="2 3">
    <name type="scientific">Pendulispora brunnea</name>
    <dbReference type="NCBI Taxonomy" id="2905690"/>
    <lineage>
        <taxon>Bacteria</taxon>
        <taxon>Pseudomonadati</taxon>
        <taxon>Myxococcota</taxon>
        <taxon>Myxococcia</taxon>
        <taxon>Myxococcales</taxon>
        <taxon>Sorangiineae</taxon>
        <taxon>Pendulisporaceae</taxon>
        <taxon>Pendulispora</taxon>
    </lineage>
</organism>
<name>A0ABZ2KBR1_9BACT</name>
<reference evidence="2 3" key="1">
    <citation type="submission" date="2021-12" db="EMBL/GenBank/DDBJ databases">
        <title>Discovery of the Pendulisporaceae a myxobacterial family with distinct sporulation behavior and unique specialized metabolism.</title>
        <authorList>
            <person name="Garcia R."/>
            <person name="Popoff A."/>
            <person name="Bader C.D."/>
            <person name="Loehr J."/>
            <person name="Walesch S."/>
            <person name="Walt C."/>
            <person name="Boldt J."/>
            <person name="Bunk B."/>
            <person name="Haeckl F.J.F.P.J."/>
            <person name="Gunesch A.P."/>
            <person name="Birkelbach J."/>
            <person name="Nuebel U."/>
            <person name="Pietschmann T."/>
            <person name="Bach T."/>
            <person name="Mueller R."/>
        </authorList>
    </citation>
    <scope>NUCLEOTIDE SEQUENCE [LARGE SCALE GENOMIC DNA]</scope>
    <source>
        <strain evidence="2 3">MSr12523</strain>
    </source>
</reference>